<dbReference type="AlphaFoldDB" id="A0A7J6XG22"/>
<name>A0A7J6XG22_THATH</name>
<comment type="caution">
    <text evidence="1">The sequence shown here is derived from an EMBL/GenBank/DDBJ whole genome shotgun (WGS) entry which is preliminary data.</text>
</comment>
<dbReference type="EMBL" id="JABWDY010001476">
    <property type="protein sequence ID" value="KAF5207390.1"/>
    <property type="molecule type" value="Genomic_DNA"/>
</dbReference>
<reference evidence="1 2" key="1">
    <citation type="submission" date="2020-06" db="EMBL/GenBank/DDBJ databases">
        <title>Transcriptomic and genomic resources for Thalictrum thalictroides and T. hernandezii: Facilitating candidate gene discovery in an emerging model plant lineage.</title>
        <authorList>
            <person name="Arias T."/>
            <person name="Riano-Pachon D.M."/>
            <person name="Di Stilio V.S."/>
        </authorList>
    </citation>
    <scope>NUCLEOTIDE SEQUENCE [LARGE SCALE GENOMIC DNA]</scope>
    <source>
        <strain evidence="2">cv. WT478/WT964</strain>
        <tissue evidence="1">Leaves</tissue>
    </source>
</reference>
<gene>
    <name evidence="1" type="ORF">FRX31_003020</name>
</gene>
<dbReference type="Proteomes" id="UP000554482">
    <property type="component" value="Unassembled WGS sequence"/>
</dbReference>
<evidence type="ECO:0000313" key="1">
    <source>
        <dbReference type="EMBL" id="KAF5207390.1"/>
    </source>
</evidence>
<dbReference type="OrthoDB" id="428734at2759"/>
<organism evidence="1 2">
    <name type="scientific">Thalictrum thalictroides</name>
    <name type="common">Rue-anemone</name>
    <name type="synonym">Anemone thalictroides</name>
    <dbReference type="NCBI Taxonomy" id="46969"/>
    <lineage>
        <taxon>Eukaryota</taxon>
        <taxon>Viridiplantae</taxon>
        <taxon>Streptophyta</taxon>
        <taxon>Embryophyta</taxon>
        <taxon>Tracheophyta</taxon>
        <taxon>Spermatophyta</taxon>
        <taxon>Magnoliopsida</taxon>
        <taxon>Ranunculales</taxon>
        <taxon>Ranunculaceae</taxon>
        <taxon>Thalictroideae</taxon>
        <taxon>Thalictrum</taxon>
    </lineage>
</organism>
<sequence length="97" mass="11382">MLGSIIVFYMTEQPMPSMKMEQKSKIYKREQWLYICISCSYCGKNKRRNLTVDLYRIISFEMEVQKNTPTVDDIGHVLRFECAAVDAETKLPVRHGE</sequence>
<evidence type="ECO:0000313" key="2">
    <source>
        <dbReference type="Proteomes" id="UP000554482"/>
    </source>
</evidence>
<protein>
    <submittedName>
        <fullName evidence="1">Uncharacterized protein</fullName>
    </submittedName>
</protein>
<accession>A0A7J6XG22</accession>
<keyword evidence="2" id="KW-1185">Reference proteome</keyword>
<proteinExistence type="predicted"/>